<evidence type="ECO:0000256" key="1">
    <source>
        <dbReference type="SAM" id="SignalP"/>
    </source>
</evidence>
<dbReference type="InterPro" id="IPR050314">
    <property type="entry name" value="Glycosyl_Hydrlase_18"/>
</dbReference>
<dbReference type="PROSITE" id="PS51910">
    <property type="entry name" value="GH18_2"/>
    <property type="match status" value="1"/>
</dbReference>
<comment type="caution">
    <text evidence="3">The sequence shown here is derived from an EMBL/GenBank/DDBJ whole genome shotgun (WGS) entry which is preliminary data.</text>
</comment>
<dbReference type="InParanoid" id="A0A1X2HCY8"/>
<reference evidence="3 4" key="1">
    <citation type="submission" date="2016-07" db="EMBL/GenBank/DDBJ databases">
        <title>Pervasive Adenine N6-methylation of Active Genes in Fungi.</title>
        <authorList>
            <consortium name="DOE Joint Genome Institute"/>
            <person name="Mondo S.J."/>
            <person name="Dannebaum R.O."/>
            <person name="Kuo R.C."/>
            <person name="Labutti K."/>
            <person name="Haridas S."/>
            <person name="Kuo A."/>
            <person name="Salamov A."/>
            <person name="Ahrendt S.R."/>
            <person name="Lipzen A."/>
            <person name="Sullivan W."/>
            <person name="Andreopoulos W.B."/>
            <person name="Clum A."/>
            <person name="Lindquist E."/>
            <person name="Daum C."/>
            <person name="Ramamoorthy G.K."/>
            <person name="Gryganskyi A."/>
            <person name="Culley D."/>
            <person name="Magnuson J.K."/>
            <person name="James T.Y."/>
            <person name="O'Malley M.A."/>
            <person name="Stajich J.E."/>
            <person name="Spatafora J.W."/>
            <person name="Visel A."/>
            <person name="Grigoriev I.V."/>
        </authorList>
    </citation>
    <scope>NUCLEOTIDE SEQUENCE [LARGE SCALE GENOMIC DNA]</scope>
    <source>
        <strain evidence="3 4">NRRL 2496</strain>
    </source>
</reference>
<dbReference type="STRING" id="13706.A0A1X2HCY8"/>
<evidence type="ECO:0000259" key="2">
    <source>
        <dbReference type="PROSITE" id="PS51910"/>
    </source>
</evidence>
<dbReference type="SUPFAM" id="SSF54556">
    <property type="entry name" value="Chitinase insertion domain"/>
    <property type="match status" value="1"/>
</dbReference>
<dbReference type="SUPFAM" id="SSF51445">
    <property type="entry name" value="(Trans)glycosidases"/>
    <property type="match status" value="1"/>
</dbReference>
<gene>
    <name evidence="3" type="ORF">BCR43DRAFT_474492</name>
</gene>
<proteinExistence type="predicted"/>
<accession>A0A1X2HCY8</accession>
<dbReference type="InterPro" id="IPR001223">
    <property type="entry name" value="Glyco_hydro18_cat"/>
</dbReference>
<dbReference type="GO" id="GO:0008061">
    <property type="term" value="F:chitin binding"/>
    <property type="evidence" value="ECO:0007669"/>
    <property type="project" value="InterPro"/>
</dbReference>
<dbReference type="PANTHER" id="PTHR11177">
    <property type="entry name" value="CHITINASE"/>
    <property type="match status" value="1"/>
</dbReference>
<evidence type="ECO:0000313" key="3">
    <source>
        <dbReference type="EMBL" id="ORY96657.1"/>
    </source>
</evidence>
<dbReference type="Proteomes" id="UP000242180">
    <property type="component" value="Unassembled WGS sequence"/>
</dbReference>
<dbReference type="AlphaFoldDB" id="A0A1X2HCY8"/>
<dbReference type="OMA" id="INGAWAP"/>
<dbReference type="OrthoDB" id="76388at2759"/>
<dbReference type="Pfam" id="PF00704">
    <property type="entry name" value="Glyco_hydro_18"/>
    <property type="match status" value="1"/>
</dbReference>
<dbReference type="GO" id="GO:0005975">
    <property type="term" value="P:carbohydrate metabolic process"/>
    <property type="evidence" value="ECO:0007669"/>
    <property type="project" value="InterPro"/>
</dbReference>
<dbReference type="SMART" id="SM00636">
    <property type="entry name" value="Glyco_18"/>
    <property type="match status" value="1"/>
</dbReference>
<keyword evidence="3" id="KW-0378">Hydrolase</keyword>
<dbReference type="Pfam" id="PF03427">
    <property type="entry name" value="CBM_19"/>
    <property type="match status" value="1"/>
</dbReference>
<dbReference type="Gene3D" id="3.20.20.80">
    <property type="entry name" value="Glycosidases"/>
    <property type="match status" value="1"/>
</dbReference>
<feature type="domain" description="GH18" evidence="2">
    <location>
        <begin position="19"/>
        <end position="401"/>
    </location>
</feature>
<dbReference type="GO" id="GO:0006032">
    <property type="term" value="P:chitin catabolic process"/>
    <property type="evidence" value="ECO:0007669"/>
    <property type="project" value="InterPro"/>
</dbReference>
<dbReference type="EMBL" id="MCGN01000005">
    <property type="protein sequence ID" value="ORY96657.1"/>
    <property type="molecule type" value="Genomic_DNA"/>
</dbReference>
<dbReference type="GO" id="GO:0005576">
    <property type="term" value="C:extracellular region"/>
    <property type="evidence" value="ECO:0007669"/>
    <property type="project" value="TreeGrafter"/>
</dbReference>
<protein>
    <submittedName>
        <fullName evidence="3">Glycosyl hydrolases family 18-domain-containing protein</fullName>
    </submittedName>
</protein>
<dbReference type="GO" id="GO:0004568">
    <property type="term" value="F:chitinase activity"/>
    <property type="evidence" value="ECO:0007669"/>
    <property type="project" value="TreeGrafter"/>
</dbReference>
<feature type="chain" id="PRO_5012620272" evidence="1">
    <location>
        <begin position="19"/>
        <end position="547"/>
    </location>
</feature>
<evidence type="ECO:0000313" key="4">
    <source>
        <dbReference type="Proteomes" id="UP000242180"/>
    </source>
</evidence>
<dbReference type="PANTHER" id="PTHR11177:SF392">
    <property type="entry name" value="HAP41P"/>
    <property type="match status" value="1"/>
</dbReference>
<feature type="signal peptide" evidence="1">
    <location>
        <begin position="1"/>
        <end position="18"/>
    </location>
</feature>
<keyword evidence="1" id="KW-0732">Signal</keyword>
<name>A0A1X2HCY8_SYNRA</name>
<dbReference type="InterPro" id="IPR005089">
    <property type="entry name" value="CBM19"/>
</dbReference>
<organism evidence="3 4">
    <name type="scientific">Syncephalastrum racemosum</name>
    <name type="common">Filamentous fungus</name>
    <dbReference type="NCBI Taxonomy" id="13706"/>
    <lineage>
        <taxon>Eukaryota</taxon>
        <taxon>Fungi</taxon>
        <taxon>Fungi incertae sedis</taxon>
        <taxon>Mucoromycota</taxon>
        <taxon>Mucoromycotina</taxon>
        <taxon>Mucoromycetes</taxon>
        <taxon>Mucorales</taxon>
        <taxon>Syncephalastraceae</taxon>
        <taxon>Syncephalastrum</taxon>
    </lineage>
</organism>
<dbReference type="Gene3D" id="3.10.50.10">
    <property type="match status" value="1"/>
</dbReference>
<dbReference type="InterPro" id="IPR011583">
    <property type="entry name" value="Chitinase_II/V-like_cat"/>
</dbReference>
<sequence>MQLALLLLTVLFGWIAEAKMLIGYFPNWLYANYPVEQIPYDKYTHINYAFAVLNTPDLLPSFTDDWAVQSGLPKLVTMAHDAGTKVLLSIGGWTGSMRFSSMVASPESRKNFIDWNMDFIRDYETDGVDIDWEYPGRQAAGCNEVASEDVTNFRLLLQELREALDTNFPDNHKEISLAVHVEPFRTDDHPALKDVSDFVPFFDHINLMTYDINGAWAEQTGPNAPFVSEEGKGAPYSFVESIQQWKAAGVPAEKMTAGVAFYGRSMQLAGTQEAVSQYMDAKVGAPKGDSDDAYWADPYCSADIDGLSGVWKWTNLRSEGVLLDDYTKAGSGWERHWDDVTKTPYLINTETNVLVSYDDPASLATKVDYALCEDIGGLMVWDIHQDNGELLDVVKNIRTGTCANGKTASSLENASQAVPAVGAASSASSASYPDASAAPIRPSSSAVPTAASDSVSASVDSSSSFMITSRLLAPSASSSNVAASSSLGSAAFSLAGATCSAAGENQCVDSGASAEYLTCVYGEWISRKCSPGTVCHDDAGPMRCDLA</sequence>
<dbReference type="InterPro" id="IPR029070">
    <property type="entry name" value="Chitinase_insertion_sf"/>
</dbReference>
<dbReference type="InterPro" id="IPR017853">
    <property type="entry name" value="GH"/>
</dbReference>
<keyword evidence="4" id="KW-1185">Reference proteome</keyword>